<protein>
    <recommendedName>
        <fullName evidence="3">Formyl-CoA transferase</fullName>
    </recommendedName>
</protein>
<dbReference type="AlphaFoldDB" id="A0A382ZM11"/>
<reference evidence="2" key="1">
    <citation type="submission" date="2018-05" db="EMBL/GenBank/DDBJ databases">
        <authorList>
            <person name="Lanie J.A."/>
            <person name="Ng W.-L."/>
            <person name="Kazmierczak K.M."/>
            <person name="Andrzejewski T.M."/>
            <person name="Davidsen T.M."/>
            <person name="Wayne K.J."/>
            <person name="Tettelin H."/>
            <person name="Glass J.I."/>
            <person name="Rusch D."/>
            <person name="Podicherti R."/>
            <person name="Tsui H.-C.T."/>
            <person name="Winkler M.E."/>
        </authorList>
    </citation>
    <scope>NUCLEOTIDE SEQUENCE</scope>
</reference>
<gene>
    <name evidence="2" type="ORF">METZ01_LOCUS448969</name>
</gene>
<keyword evidence="1" id="KW-0808">Transferase</keyword>
<dbReference type="PANTHER" id="PTHR48207">
    <property type="entry name" value="SUCCINATE--HYDROXYMETHYLGLUTARATE COA-TRANSFERASE"/>
    <property type="match status" value="1"/>
</dbReference>
<dbReference type="InterPro" id="IPR023606">
    <property type="entry name" value="CoA-Trfase_III_dom_1_sf"/>
</dbReference>
<organism evidence="2">
    <name type="scientific">marine metagenome</name>
    <dbReference type="NCBI Taxonomy" id="408172"/>
    <lineage>
        <taxon>unclassified sequences</taxon>
        <taxon>metagenomes</taxon>
        <taxon>ecological metagenomes</taxon>
    </lineage>
</organism>
<sequence>KRRSEIAKLIQDCVKDFHTTELEEKLESRKLWYSRGNDYEAVLDDPQVQHNGSFLKIQEDGEEEITLLAHPAKYDGNRPGIRLPPQALGAQTNDILGELGYTADQIGKLSDTGIIHQS</sequence>
<feature type="non-terminal residue" evidence="2">
    <location>
        <position position="1"/>
    </location>
</feature>
<dbReference type="GO" id="GO:0008410">
    <property type="term" value="F:CoA-transferase activity"/>
    <property type="evidence" value="ECO:0007669"/>
    <property type="project" value="TreeGrafter"/>
</dbReference>
<evidence type="ECO:0000256" key="1">
    <source>
        <dbReference type="ARBA" id="ARBA00022679"/>
    </source>
</evidence>
<evidence type="ECO:0008006" key="3">
    <source>
        <dbReference type="Google" id="ProtNLM"/>
    </source>
</evidence>
<dbReference type="InterPro" id="IPR003673">
    <property type="entry name" value="CoA-Trfase_fam_III"/>
</dbReference>
<dbReference type="SUPFAM" id="SSF89796">
    <property type="entry name" value="CoA-transferase family III (CaiB/BaiF)"/>
    <property type="match status" value="1"/>
</dbReference>
<proteinExistence type="predicted"/>
<name>A0A382ZM11_9ZZZZ</name>
<dbReference type="Pfam" id="PF02515">
    <property type="entry name" value="CoA_transf_3"/>
    <property type="match status" value="1"/>
</dbReference>
<dbReference type="InterPro" id="IPR050483">
    <property type="entry name" value="CoA-transferase_III_domain"/>
</dbReference>
<dbReference type="Gene3D" id="3.40.50.10540">
    <property type="entry name" value="Crotonobetainyl-coa:carnitine coa-transferase, domain 1"/>
    <property type="match status" value="1"/>
</dbReference>
<accession>A0A382ZM11</accession>
<dbReference type="EMBL" id="UINC01184757">
    <property type="protein sequence ID" value="SVD96115.1"/>
    <property type="molecule type" value="Genomic_DNA"/>
</dbReference>
<evidence type="ECO:0000313" key="2">
    <source>
        <dbReference type="EMBL" id="SVD96115.1"/>
    </source>
</evidence>
<dbReference type="PANTHER" id="PTHR48207:SF4">
    <property type="entry name" value="BLL6097 PROTEIN"/>
    <property type="match status" value="1"/>
</dbReference>